<feature type="domain" description="YCII-related" evidence="1">
    <location>
        <begin position="6"/>
        <end position="100"/>
    </location>
</feature>
<dbReference type="InterPro" id="IPR011008">
    <property type="entry name" value="Dimeric_a/b-barrel"/>
</dbReference>
<dbReference type="AlphaFoldDB" id="A0A395I8Z3"/>
<gene>
    <name evidence="2" type="ORF">BO97DRAFT_420777</name>
</gene>
<keyword evidence="3" id="KW-1185">Reference proteome</keyword>
<evidence type="ECO:0000313" key="2">
    <source>
        <dbReference type="EMBL" id="RAL16476.1"/>
    </source>
</evidence>
<dbReference type="Gene3D" id="3.30.70.1060">
    <property type="entry name" value="Dimeric alpha+beta barrel"/>
    <property type="match status" value="1"/>
</dbReference>
<accession>A0A395I8Z3</accession>
<reference evidence="2 3" key="1">
    <citation type="submission" date="2018-02" db="EMBL/GenBank/DDBJ databases">
        <title>The genomes of Aspergillus section Nigri reveals drivers in fungal speciation.</title>
        <authorList>
            <consortium name="DOE Joint Genome Institute"/>
            <person name="Vesth T.C."/>
            <person name="Nybo J."/>
            <person name="Theobald S."/>
            <person name="Brandl J."/>
            <person name="Frisvad J.C."/>
            <person name="Nielsen K.F."/>
            <person name="Lyhne E.K."/>
            <person name="Kogle M.E."/>
            <person name="Kuo A."/>
            <person name="Riley R."/>
            <person name="Clum A."/>
            <person name="Nolan M."/>
            <person name="Lipzen A."/>
            <person name="Salamov A."/>
            <person name="Henrissat B."/>
            <person name="Wiebenga A."/>
            <person name="De vries R.P."/>
            <person name="Grigoriev I.V."/>
            <person name="Mortensen U.H."/>
            <person name="Andersen M.R."/>
            <person name="Baker S.E."/>
        </authorList>
    </citation>
    <scope>NUCLEOTIDE SEQUENCE [LARGE SCALE GENOMIC DNA]</scope>
    <source>
        <strain evidence="2 3">CBS 101889</strain>
    </source>
</reference>
<dbReference type="OrthoDB" id="5519740at2759"/>
<dbReference type="EMBL" id="KZ824269">
    <property type="protein sequence ID" value="RAL16476.1"/>
    <property type="molecule type" value="Genomic_DNA"/>
</dbReference>
<dbReference type="VEuPathDB" id="FungiDB:BO97DRAFT_420777"/>
<dbReference type="PANTHER" id="PTHR33606:SF3">
    <property type="entry name" value="PROTEIN YCII"/>
    <property type="match status" value="1"/>
</dbReference>
<organism evidence="2 3">
    <name type="scientific">Aspergillus homomorphus (strain CBS 101889)</name>
    <dbReference type="NCBI Taxonomy" id="1450537"/>
    <lineage>
        <taxon>Eukaryota</taxon>
        <taxon>Fungi</taxon>
        <taxon>Dikarya</taxon>
        <taxon>Ascomycota</taxon>
        <taxon>Pezizomycotina</taxon>
        <taxon>Eurotiomycetes</taxon>
        <taxon>Eurotiomycetidae</taxon>
        <taxon>Eurotiales</taxon>
        <taxon>Aspergillaceae</taxon>
        <taxon>Aspergillus</taxon>
        <taxon>Aspergillus subgen. Circumdati</taxon>
    </lineage>
</organism>
<dbReference type="InterPro" id="IPR051807">
    <property type="entry name" value="Sec-metab_biosynth-assoc"/>
</dbReference>
<proteinExistence type="predicted"/>
<dbReference type="Pfam" id="PF03795">
    <property type="entry name" value="YCII"/>
    <property type="match status" value="1"/>
</dbReference>
<dbReference type="PANTHER" id="PTHR33606">
    <property type="entry name" value="PROTEIN YCII"/>
    <property type="match status" value="1"/>
</dbReference>
<dbReference type="Proteomes" id="UP000248961">
    <property type="component" value="Unassembled WGS sequence"/>
</dbReference>
<evidence type="ECO:0000259" key="1">
    <source>
        <dbReference type="Pfam" id="PF03795"/>
    </source>
</evidence>
<dbReference type="GeneID" id="37200967"/>
<protein>
    <submittedName>
        <fullName evidence="2">YCII-related domain protein</fullName>
    </submittedName>
</protein>
<dbReference type="InterPro" id="IPR005545">
    <property type="entry name" value="YCII"/>
</dbReference>
<sequence length="108" mass="11879">MSVKNEYLCILPDKPDALAKRLEVRAQHLTNITPLVDSGKVVLGGAMLDQHPNPGDAVSFKGSVLMFVAESKEEVEELVKNDIYSKSDVWDLEKAQIIPFKSAARVAL</sequence>
<dbReference type="SUPFAM" id="SSF54909">
    <property type="entry name" value="Dimeric alpha+beta barrel"/>
    <property type="match status" value="1"/>
</dbReference>
<dbReference type="RefSeq" id="XP_025555630.1">
    <property type="nucleotide sequence ID" value="XM_025696678.1"/>
</dbReference>
<name>A0A395I8Z3_ASPHC</name>
<evidence type="ECO:0000313" key="3">
    <source>
        <dbReference type="Proteomes" id="UP000248961"/>
    </source>
</evidence>